<evidence type="ECO:0000313" key="1">
    <source>
        <dbReference type="EMBL" id="QDH75782.1"/>
    </source>
</evidence>
<reference evidence="1" key="1">
    <citation type="journal article" date="2019" name="Front. Microbiol.">
        <title>Identification of a Novel Plasmid Lineage Associated With the Dissemination of Metallo-beta-Lactamase Genes Among Pseudomonads.</title>
        <authorList>
            <person name="Di Pilato V."/>
            <person name="Antonelli A."/>
            <person name="Giani T."/>
            <person name="Henrici De Angelis L."/>
            <person name="Rossolini G.M."/>
            <person name="Pollini S."/>
        </authorList>
    </citation>
    <scope>NUCLEOTIDE SEQUENCE</scope>
    <source>
        <strain evidence="1">AM/94</strain>
        <plasmid evidence="1">pMOS94</plasmid>
    </source>
</reference>
<proteinExistence type="predicted"/>
<organism evidence="1">
    <name type="scientific">Pseudomonas mosselii</name>
    <dbReference type="NCBI Taxonomy" id="78327"/>
    <lineage>
        <taxon>Bacteria</taxon>
        <taxon>Pseudomonadati</taxon>
        <taxon>Pseudomonadota</taxon>
        <taxon>Gammaproteobacteria</taxon>
        <taxon>Pseudomonadales</taxon>
        <taxon>Pseudomonadaceae</taxon>
        <taxon>Pseudomonas</taxon>
    </lineage>
</organism>
<name>A0A514C817_9PSED</name>
<accession>A0A514C817</accession>
<dbReference type="EMBL" id="MK671725">
    <property type="protein sequence ID" value="QDH75782.1"/>
    <property type="molecule type" value="Genomic_DNA"/>
</dbReference>
<protein>
    <submittedName>
        <fullName evidence="1">Uncharacterized protein</fullName>
    </submittedName>
</protein>
<keyword evidence="1" id="KW-0614">Plasmid</keyword>
<dbReference type="AlphaFoldDB" id="A0A514C817"/>
<geneLocation type="plasmid" evidence="1">
    <name>pMOS94</name>
</geneLocation>
<sequence length="93" mass="9953">MRSTKARAAGLALDFLAGQVVEVPGQFGTAPAHLLLDRSHQILADLAGRCFQALADLCNLGAGDPFKAGQVIEHALFLCWCKHLQIPQQSNCP</sequence>